<evidence type="ECO:0000313" key="1">
    <source>
        <dbReference type="EMBL" id="CEJ80919.1"/>
    </source>
</evidence>
<dbReference type="HOGENOM" id="CLU_015502_4_1_1"/>
<protein>
    <recommendedName>
        <fullName evidence="3">Transcription factor domain-containing protein</fullName>
    </recommendedName>
</protein>
<reference evidence="1 2" key="1">
    <citation type="journal article" date="2015" name="Genome Announc.">
        <title>Draft Genome Sequence and Gene Annotation of the Entomopathogenic Fungus Verticillium hemipterigenum.</title>
        <authorList>
            <person name="Horn F."/>
            <person name="Habel A."/>
            <person name="Scharf D.H."/>
            <person name="Dworschak J."/>
            <person name="Brakhage A.A."/>
            <person name="Guthke R."/>
            <person name="Hertweck C."/>
            <person name="Linde J."/>
        </authorList>
    </citation>
    <scope>NUCLEOTIDE SEQUENCE [LARGE SCALE GENOMIC DNA]</scope>
</reference>
<name>A0A0A1T6C5_9HYPO</name>
<dbReference type="EMBL" id="CDHN01000001">
    <property type="protein sequence ID" value="CEJ80919.1"/>
    <property type="molecule type" value="Genomic_DNA"/>
</dbReference>
<dbReference type="PANTHER" id="PTHR47431">
    <property type="entry name" value="ZN(II)2CYS6 TRANSCRIPTION FACTOR (EUROFUNG)-RELATED"/>
    <property type="match status" value="1"/>
</dbReference>
<keyword evidence="2" id="KW-1185">Reference proteome</keyword>
<sequence>MPSSIINKSQIIPTPSTLEDFESREFSSDNTVYSSFAYLIGVIRAIAETTTFVPAHIDGAPNMEAVDAVDAAVDGWLLLLPDCKRSVMGSGGAIDELMFYANMSINAALVGFHRPFSEILFDPLESLSSCASRAHTSNLPDDLKSIHTTRCLASIQSQIKLLTLPKRPFCHSPFVSCMVVTGMLPYLSACRCLLTGKELAVARQQIRLGIGCLRALGSIWTRGAKTVEEIQAIAREILGLGAKGSATSRGLSNAVGVDNETISESGNSGQLLPDIDYGLSPSWMLVNQQLELDTWFTSYYPAE</sequence>
<dbReference type="CDD" id="cd12148">
    <property type="entry name" value="fungal_TF_MHR"/>
    <property type="match status" value="1"/>
</dbReference>
<dbReference type="Proteomes" id="UP000039046">
    <property type="component" value="Unassembled WGS sequence"/>
</dbReference>
<gene>
    <name evidence="1" type="ORF">VHEMI01076</name>
</gene>
<proteinExistence type="predicted"/>
<dbReference type="PANTHER" id="PTHR47431:SF4">
    <property type="entry name" value="ZN(II)2CYS6 TRANSCRIPTION FACTOR (EUROFUNG)"/>
    <property type="match status" value="1"/>
</dbReference>
<accession>A0A0A1T6C5</accession>
<evidence type="ECO:0008006" key="3">
    <source>
        <dbReference type="Google" id="ProtNLM"/>
    </source>
</evidence>
<dbReference type="STRING" id="1531966.A0A0A1T6C5"/>
<dbReference type="OrthoDB" id="2399539at2759"/>
<evidence type="ECO:0000313" key="2">
    <source>
        <dbReference type="Proteomes" id="UP000039046"/>
    </source>
</evidence>
<dbReference type="AlphaFoldDB" id="A0A0A1T6C5"/>
<organism evidence="1 2">
    <name type="scientific">[Torrubiella] hemipterigena</name>
    <dbReference type="NCBI Taxonomy" id="1531966"/>
    <lineage>
        <taxon>Eukaryota</taxon>
        <taxon>Fungi</taxon>
        <taxon>Dikarya</taxon>
        <taxon>Ascomycota</taxon>
        <taxon>Pezizomycotina</taxon>
        <taxon>Sordariomycetes</taxon>
        <taxon>Hypocreomycetidae</taxon>
        <taxon>Hypocreales</taxon>
        <taxon>Clavicipitaceae</taxon>
        <taxon>Clavicipitaceae incertae sedis</taxon>
        <taxon>'Torrubiella' clade</taxon>
    </lineage>
</organism>